<evidence type="ECO:0008006" key="3">
    <source>
        <dbReference type="Google" id="ProtNLM"/>
    </source>
</evidence>
<reference evidence="1 2" key="1">
    <citation type="submission" date="2016-11" db="EMBL/GenBank/DDBJ databases">
        <authorList>
            <person name="Jaros S."/>
            <person name="Januszkiewicz K."/>
            <person name="Wedrychowicz H."/>
        </authorList>
    </citation>
    <scope>NUCLEOTIDE SEQUENCE [LARGE SCALE GENOMIC DNA]</scope>
    <source>
        <strain evidence="1 2">DSM 26910</strain>
    </source>
</reference>
<dbReference type="EMBL" id="FQUM01000005">
    <property type="protein sequence ID" value="SHF39281.1"/>
    <property type="molecule type" value="Genomic_DNA"/>
</dbReference>
<dbReference type="OrthoDB" id="1094445at2"/>
<evidence type="ECO:0000313" key="1">
    <source>
        <dbReference type="EMBL" id="SHF39281.1"/>
    </source>
</evidence>
<dbReference type="STRING" id="1484053.SAMN05444274_10550"/>
<dbReference type="RefSeq" id="WP_139249681.1">
    <property type="nucleotide sequence ID" value="NZ_FQUM01000005.1"/>
</dbReference>
<protein>
    <recommendedName>
        <fullName evidence="3">DUF5018 domain-containing protein</fullName>
    </recommendedName>
</protein>
<gene>
    <name evidence="1" type="ORF">SAMN05444274_10550</name>
</gene>
<organism evidence="1 2">
    <name type="scientific">Mariniphaga anaerophila</name>
    <dbReference type="NCBI Taxonomy" id="1484053"/>
    <lineage>
        <taxon>Bacteria</taxon>
        <taxon>Pseudomonadati</taxon>
        <taxon>Bacteroidota</taxon>
        <taxon>Bacteroidia</taxon>
        <taxon>Marinilabiliales</taxon>
        <taxon>Prolixibacteraceae</taxon>
        <taxon>Mariniphaga</taxon>
    </lineage>
</organism>
<sequence>MKNIRISYLIVLLAFLFSCQEEEVLYSNKAEFASIQIQKFDYGSLSGRGQIYQGVYSENKDTVYFDVTYYPDQEAPTFTDWQISAALPSGAKLIPSVTGVKDLTEPVDVSIVAPDGKTTAECALVLKIYQVPFAELERGFGRYEKLFELTKDELGGWTSGKQRACAVVGDELIVNALDGPLLVYNKLTGEKIEKTIPMPEGESFYEIFADEDGVLLATTFVSFSASTTPTLKIYRWINGLAEAPEIYYELPTSKIPATGNHGIGLKASIWGSTSGDAQIMLDIDGRGSADDRAVRISVSGGVPSEEIEVFNTGIGTVWSGKAVAMSKTGRTPYVAAMLGFPPKIAYSGKAGTTPFVTDPANSNFFNKIIGNATYFEFNHSKYLALTTASWPGNFRLLIFCLDDPALIGAGKADAEKYAKLNPLVEDAVFLSAGDAGDIAVQVQDDGKTALVYVLGMNTGVFAYELTNIGTSSK</sequence>
<evidence type="ECO:0000313" key="2">
    <source>
        <dbReference type="Proteomes" id="UP000184164"/>
    </source>
</evidence>
<name>A0A1M5B9P5_9BACT</name>
<dbReference type="Proteomes" id="UP000184164">
    <property type="component" value="Unassembled WGS sequence"/>
</dbReference>
<dbReference type="PROSITE" id="PS51257">
    <property type="entry name" value="PROKAR_LIPOPROTEIN"/>
    <property type="match status" value="1"/>
</dbReference>
<dbReference type="AlphaFoldDB" id="A0A1M5B9P5"/>
<proteinExistence type="predicted"/>
<accession>A0A1M5B9P5</accession>
<keyword evidence="2" id="KW-1185">Reference proteome</keyword>